<dbReference type="GO" id="GO:0005886">
    <property type="term" value="C:plasma membrane"/>
    <property type="evidence" value="ECO:0007669"/>
    <property type="project" value="UniProtKB-SubCell"/>
</dbReference>
<evidence type="ECO:0000256" key="6">
    <source>
        <dbReference type="ARBA" id="ARBA00023136"/>
    </source>
</evidence>
<evidence type="ECO:0000256" key="4">
    <source>
        <dbReference type="ARBA" id="ARBA00022692"/>
    </source>
</evidence>
<dbReference type="Pfam" id="PF19053">
    <property type="entry name" value="EccD"/>
    <property type="match status" value="1"/>
</dbReference>
<feature type="transmembrane region" description="Helical" evidence="7">
    <location>
        <begin position="346"/>
        <end position="363"/>
    </location>
</feature>
<feature type="domain" description="EccD-like transmembrane" evidence="8">
    <location>
        <begin position="141"/>
        <end position="480"/>
    </location>
</feature>
<sequence>MTGIEELRTVRVASAAPEMIRVAVLGGRTQLDVALPAEVAVAAFLPELSRLITSRDAPRDSELADRDGRRAFWVLSRADSGTALAPDQTLRDAGVTNGDLLVLSQQRALSPPTLYDDVVDAAARLNRASYAAWDAAAARMMALAGVWACAAVLIYFSMAEELSAHRSVVAIGAVLTVVGLVGGAALANRVLARPDIAAPAAVPVVVLAAALGWVAVRGAGPLVTAGVCAGLAAATWLCLRLIAAGRGVYVAAAVVYAAGTVAALAISAGARQDVVAVAAATSATLLCLSVPSLTARWNRVPVGEHREDDRTYRFDSERVDEADAAAAMPSAEEVWTRVRSATMTRAGVLAGLAIVVAAAGGALVYARTSWQTAVFAVVSAAVLALRSRRLAHAAERFALVVPAVVLVLFVCVRAQHGDLGLSSAGIAALGIIAVGAVTAGLTVAGGRPPRWIATAAAYAEYVAVGAVLPAALWPLGIYERLVP</sequence>
<name>A0A1H6L2N0_MYCRU</name>
<gene>
    <name evidence="9" type="ORF">SAMN04489835_4567</name>
</gene>
<keyword evidence="4 7" id="KW-0812">Transmembrane</keyword>
<feature type="transmembrane region" description="Helical" evidence="7">
    <location>
        <begin position="136"/>
        <end position="156"/>
    </location>
</feature>
<evidence type="ECO:0000256" key="2">
    <source>
        <dbReference type="ARBA" id="ARBA00006162"/>
    </source>
</evidence>
<dbReference type="Gene3D" id="3.10.20.90">
    <property type="entry name" value="Phosphatidylinositol 3-kinase Catalytic Subunit, Chain A, domain 1"/>
    <property type="match status" value="1"/>
</dbReference>
<dbReference type="InterPro" id="IPR024962">
    <property type="entry name" value="YukD-like"/>
</dbReference>
<dbReference type="InterPro" id="IPR044049">
    <property type="entry name" value="EccD_transm"/>
</dbReference>
<feature type="transmembrane region" description="Helical" evidence="7">
    <location>
        <begin position="196"/>
        <end position="216"/>
    </location>
</feature>
<comment type="similarity">
    <text evidence="2">Belongs to the EccD/Snm4 family.</text>
</comment>
<evidence type="ECO:0000313" key="10">
    <source>
        <dbReference type="Proteomes" id="UP000182915"/>
    </source>
</evidence>
<evidence type="ECO:0000256" key="7">
    <source>
        <dbReference type="SAM" id="Phobius"/>
    </source>
</evidence>
<keyword evidence="6 7" id="KW-0472">Membrane</keyword>
<evidence type="ECO:0000313" key="9">
    <source>
        <dbReference type="EMBL" id="SEH82400.1"/>
    </source>
</evidence>
<evidence type="ECO:0000256" key="3">
    <source>
        <dbReference type="ARBA" id="ARBA00022475"/>
    </source>
</evidence>
<dbReference type="PIRSF" id="PIRSF017804">
    <property type="entry name" value="Secretion_EccD1"/>
    <property type="match status" value="1"/>
</dbReference>
<dbReference type="Pfam" id="PF08817">
    <property type="entry name" value="YukD"/>
    <property type="match status" value="1"/>
</dbReference>
<dbReference type="EMBL" id="LT629971">
    <property type="protein sequence ID" value="SEH82400.1"/>
    <property type="molecule type" value="Genomic_DNA"/>
</dbReference>
<feature type="transmembrane region" description="Helical" evidence="7">
    <location>
        <begin position="274"/>
        <end position="293"/>
    </location>
</feature>
<feature type="transmembrane region" description="Helical" evidence="7">
    <location>
        <begin position="249"/>
        <end position="268"/>
    </location>
</feature>
<dbReference type="AlphaFoldDB" id="A0A1H6L2N0"/>
<organism evidence="9 10">
    <name type="scientific">Mycolicibacterium rutilum</name>
    <name type="common">Mycobacterium rutilum</name>
    <dbReference type="NCBI Taxonomy" id="370526"/>
    <lineage>
        <taxon>Bacteria</taxon>
        <taxon>Bacillati</taxon>
        <taxon>Actinomycetota</taxon>
        <taxon>Actinomycetes</taxon>
        <taxon>Mycobacteriales</taxon>
        <taxon>Mycobacteriaceae</taxon>
        <taxon>Mycolicibacterium</taxon>
    </lineage>
</organism>
<dbReference type="InterPro" id="IPR006707">
    <property type="entry name" value="T7SS_EccD"/>
</dbReference>
<evidence type="ECO:0000256" key="5">
    <source>
        <dbReference type="ARBA" id="ARBA00022989"/>
    </source>
</evidence>
<keyword evidence="5 7" id="KW-1133">Transmembrane helix</keyword>
<proteinExistence type="inferred from homology"/>
<keyword evidence="10" id="KW-1185">Reference proteome</keyword>
<dbReference type="STRING" id="370526.SAMN04489835_4567"/>
<accession>A0A1H6L2N0</accession>
<dbReference type="Proteomes" id="UP000182915">
    <property type="component" value="Chromosome I"/>
</dbReference>
<comment type="subcellular location">
    <subcellularLocation>
        <location evidence="1">Cell membrane</location>
        <topology evidence="1">Multi-pass membrane protein</topology>
    </subcellularLocation>
</comment>
<feature type="transmembrane region" description="Helical" evidence="7">
    <location>
        <begin position="421"/>
        <end position="444"/>
    </location>
</feature>
<evidence type="ECO:0000259" key="8">
    <source>
        <dbReference type="Pfam" id="PF19053"/>
    </source>
</evidence>
<feature type="transmembrane region" description="Helical" evidence="7">
    <location>
        <begin position="397"/>
        <end position="415"/>
    </location>
</feature>
<dbReference type="NCBIfam" id="TIGR03920">
    <property type="entry name" value="T7SS_EccD"/>
    <property type="match status" value="1"/>
</dbReference>
<feature type="transmembrane region" description="Helical" evidence="7">
    <location>
        <begin position="451"/>
        <end position="473"/>
    </location>
</feature>
<feature type="transmembrane region" description="Helical" evidence="7">
    <location>
        <begin position="369"/>
        <end position="385"/>
    </location>
</feature>
<keyword evidence="3" id="KW-1003">Cell membrane</keyword>
<dbReference type="OrthoDB" id="4641759at2"/>
<feature type="transmembrane region" description="Helical" evidence="7">
    <location>
        <begin position="222"/>
        <end position="242"/>
    </location>
</feature>
<evidence type="ECO:0000256" key="1">
    <source>
        <dbReference type="ARBA" id="ARBA00004651"/>
    </source>
</evidence>
<feature type="transmembrane region" description="Helical" evidence="7">
    <location>
        <begin position="168"/>
        <end position="187"/>
    </location>
</feature>
<dbReference type="RefSeq" id="WP_083409105.1">
    <property type="nucleotide sequence ID" value="NZ_LT629971.1"/>
</dbReference>
<protein>
    <submittedName>
        <fullName evidence="9">Type VII secretion integral membrane protein EccD</fullName>
    </submittedName>
</protein>
<reference evidence="10" key="1">
    <citation type="submission" date="2016-10" db="EMBL/GenBank/DDBJ databases">
        <authorList>
            <person name="Varghese N."/>
            <person name="Submissions S."/>
        </authorList>
    </citation>
    <scope>NUCLEOTIDE SEQUENCE [LARGE SCALE GENOMIC DNA]</scope>
    <source>
        <strain evidence="10">DSM 45405</strain>
    </source>
</reference>